<dbReference type="EMBL" id="HBUE01136837">
    <property type="protein sequence ID" value="CAG6498982.1"/>
    <property type="molecule type" value="Transcribed_RNA"/>
</dbReference>
<sequence>MRARPRRGCRRQTRGRNFGRPTVRPRHSGGLRRGQRTPSVAVVWCGQQILVNQALRNKEIEREWGQNRVFLYFYGSNRAWITALRLFSNTRPSPEIQDGKQSISVLCRTFCKLSIPSDIVV</sequence>
<dbReference type="AlphaFoldDB" id="A0A8D8CX05"/>
<feature type="compositionally biased region" description="Basic residues" evidence="1">
    <location>
        <begin position="23"/>
        <end position="35"/>
    </location>
</feature>
<feature type="region of interest" description="Disordered" evidence="1">
    <location>
        <begin position="1"/>
        <end position="35"/>
    </location>
</feature>
<reference evidence="2" key="1">
    <citation type="submission" date="2021-05" db="EMBL/GenBank/DDBJ databases">
        <authorList>
            <person name="Alioto T."/>
            <person name="Alioto T."/>
            <person name="Gomez Garrido J."/>
        </authorList>
    </citation>
    <scope>NUCLEOTIDE SEQUENCE</scope>
</reference>
<organism evidence="2">
    <name type="scientific">Culex pipiens</name>
    <name type="common">House mosquito</name>
    <dbReference type="NCBI Taxonomy" id="7175"/>
    <lineage>
        <taxon>Eukaryota</taxon>
        <taxon>Metazoa</taxon>
        <taxon>Ecdysozoa</taxon>
        <taxon>Arthropoda</taxon>
        <taxon>Hexapoda</taxon>
        <taxon>Insecta</taxon>
        <taxon>Pterygota</taxon>
        <taxon>Neoptera</taxon>
        <taxon>Endopterygota</taxon>
        <taxon>Diptera</taxon>
        <taxon>Nematocera</taxon>
        <taxon>Culicoidea</taxon>
        <taxon>Culicidae</taxon>
        <taxon>Culicinae</taxon>
        <taxon>Culicini</taxon>
        <taxon>Culex</taxon>
        <taxon>Culex</taxon>
    </lineage>
</organism>
<evidence type="ECO:0000313" key="2">
    <source>
        <dbReference type="EMBL" id="CAG6498982.1"/>
    </source>
</evidence>
<evidence type="ECO:0000256" key="1">
    <source>
        <dbReference type="SAM" id="MobiDB-lite"/>
    </source>
</evidence>
<accession>A0A8D8CX05</accession>
<proteinExistence type="predicted"/>
<protein>
    <submittedName>
        <fullName evidence="2">(northern house mosquito) hypothetical protein</fullName>
    </submittedName>
</protein>
<feature type="compositionally biased region" description="Basic residues" evidence="1">
    <location>
        <begin position="1"/>
        <end position="14"/>
    </location>
</feature>
<name>A0A8D8CX05_CULPI</name>